<feature type="transmembrane region" description="Helical" evidence="1">
    <location>
        <begin position="60"/>
        <end position="79"/>
    </location>
</feature>
<proteinExistence type="predicted"/>
<keyword evidence="1" id="KW-1133">Transmembrane helix</keyword>
<reference evidence="2" key="1">
    <citation type="submission" date="2016-02" db="EMBL/GenBank/DDBJ databases">
        <title>Halorhodospira halochloris DSM-1059 complete genome, version 2.</title>
        <authorList>
            <person name="Tsukatani Y."/>
        </authorList>
    </citation>
    <scope>NUCLEOTIDE SEQUENCE</scope>
    <source>
        <strain evidence="2">DSM 1059</strain>
    </source>
</reference>
<dbReference type="Proteomes" id="UP000218890">
    <property type="component" value="Chromosome"/>
</dbReference>
<keyword evidence="1" id="KW-0472">Membrane</keyword>
<keyword evidence="3" id="KW-1185">Reference proteome</keyword>
<organism evidence="2 3">
    <name type="scientific">Halorhodospira halochloris</name>
    <name type="common">Ectothiorhodospira halochloris</name>
    <dbReference type="NCBI Taxonomy" id="1052"/>
    <lineage>
        <taxon>Bacteria</taxon>
        <taxon>Pseudomonadati</taxon>
        <taxon>Pseudomonadota</taxon>
        <taxon>Gammaproteobacteria</taxon>
        <taxon>Chromatiales</taxon>
        <taxon>Ectothiorhodospiraceae</taxon>
        <taxon>Halorhodospira</taxon>
    </lineage>
</organism>
<dbReference type="KEGG" id="hhk:HH1059_03600"/>
<evidence type="ECO:0000313" key="3">
    <source>
        <dbReference type="Proteomes" id="UP000218890"/>
    </source>
</evidence>
<sequence>MVRYDGSAGPKPEETQSRPNYPLVVQFQLALIFVVAFWVVLGYEGMQTNQLICLRWNHSAWMALITLLVTLIIEPMWVYRLHTKLGDRSIVQDDRPPYG</sequence>
<dbReference type="RefSeq" id="WP_096407591.1">
    <property type="nucleotide sequence ID" value="NZ_AP017372.2"/>
</dbReference>
<protein>
    <submittedName>
        <fullName evidence="2">Uncharacterized protein</fullName>
    </submittedName>
</protein>
<evidence type="ECO:0000313" key="2">
    <source>
        <dbReference type="EMBL" id="BBE10968.1"/>
    </source>
</evidence>
<dbReference type="AlphaFoldDB" id="A0A2Z6EZC3"/>
<gene>
    <name evidence="2" type="ORF">HH1059_03600</name>
</gene>
<name>A0A2Z6EZC3_HALHR</name>
<keyword evidence="1" id="KW-0812">Transmembrane</keyword>
<evidence type="ECO:0000256" key="1">
    <source>
        <dbReference type="SAM" id="Phobius"/>
    </source>
</evidence>
<dbReference type="EMBL" id="AP017372">
    <property type="protein sequence ID" value="BBE10968.1"/>
    <property type="molecule type" value="Genomic_DNA"/>
</dbReference>
<feature type="transmembrane region" description="Helical" evidence="1">
    <location>
        <begin position="21"/>
        <end position="40"/>
    </location>
</feature>
<accession>A0A2Z6EZC3</accession>